<organism evidence="3 4">
    <name type="scientific">Amycolatopsis dendrobii</name>
    <dbReference type="NCBI Taxonomy" id="2760662"/>
    <lineage>
        <taxon>Bacteria</taxon>
        <taxon>Bacillati</taxon>
        <taxon>Actinomycetota</taxon>
        <taxon>Actinomycetes</taxon>
        <taxon>Pseudonocardiales</taxon>
        <taxon>Pseudonocardiaceae</taxon>
        <taxon>Amycolatopsis</taxon>
    </lineage>
</organism>
<protein>
    <submittedName>
        <fullName evidence="3">Thioesterase</fullName>
    </submittedName>
</protein>
<evidence type="ECO:0000259" key="2">
    <source>
        <dbReference type="Pfam" id="PF00975"/>
    </source>
</evidence>
<dbReference type="Pfam" id="PF00975">
    <property type="entry name" value="Thioesterase"/>
    <property type="match status" value="1"/>
</dbReference>
<reference evidence="3 4" key="1">
    <citation type="submission" date="2020-08" db="EMBL/GenBank/DDBJ databases">
        <title>Amycolatopsis sp. nov. DR6-1 isolated from Dendrobium heterocarpum.</title>
        <authorList>
            <person name="Tedsree N."/>
            <person name="Kuncharoen N."/>
            <person name="Likhitwitayawuid K."/>
            <person name="Tanasupawat S."/>
        </authorList>
    </citation>
    <scope>NUCLEOTIDE SEQUENCE [LARGE SCALE GENOMIC DNA]</scope>
    <source>
        <strain evidence="3 4">DR6-1</strain>
    </source>
</reference>
<dbReference type="Proteomes" id="UP000526734">
    <property type="component" value="Unassembled WGS sequence"/>
</dbReference>
<comment type="similarity">
    <text evidence="1">Belongs to the thioesterase family.</text>
</comment>
<accession>A0A7W3ZCP2</accession>
<gene>
    <name evidence="3" type="ORF">H4281_23525</name>
</gene>
<sequence length="238" mass="25436">MPGFSGETGAVPRLVCLHHAGGTASTYQGWQRHLAGVAQVVPVLLPGRDRHVRARPHAGLEPLADELAETLIAHGLADRYAFFGHSMGALLAYELSCRLRDRGHGEPLHLFVSGSRAPHLYGPAQVSDAEVLSAAGQHAVPESAVLRADLALCDSYAWTPRRPLRCPVTAFRGSDDPLANAVEVEAWRSYTQGSLVVRQVAGGHFFLAGAGRSRVLNALRAELAVFRSASDKGEPLCP</sequence>
<proteinExistence type="inferred from homology"/>
<feature type="domain" description="Thioesterase" evidence="2">
    <location>
        <begin position="13"/>
        <end position="221"/>
    </location>
</feature>
<evidence type="ECO:0000313" key="3">
    <source>
        <dbReference type="EMBL" id="MBB1156132.1"/>
    </source>
</evidence>
<dbReference type="InterPro" id="IPR001031">
    <property type="entry name" value="Thioesterase"/>
</dbReference>
<dbReference type="InterPro" id="IPR012223">
    <property type="entry name" value="TEII"/>
</dbReference>
<evidence type="ECO:0000256" key="1">
    <source>
        <dbReference type="ARBA" id="ARBA00007169"/>
    </source>
</evidence>
<keyword evidence="4" id="KW-1185">Reference proteome</keyword>
<name>A0A7W3ZCP2_9PSEU</name>
<dbReference type="Gene3D" id="3.40.50.1820">
    <property type="entry name" value="alpha/beta hydrolase"/>
    <property type="match status" value="1"/>
</dbReference>
<dbReference type="PANTHER" id="PTHR11487:SF0">
    <property type="entry name" value="S-ACYL FATTY ACID SYNTHASE THIOESTERASE, MEDIUM CHAIN"/>
    <property type="match status" value="1"/>
</dbReference>
<dbReference type="AlphaFoldDB" id="A0A7W3ZCP2"/>
<dbReference type="InterPro" id="IPR029058">
    <property type="entry name" value="AB_hydrolase_fold"/>
</dbReference>
<evidence type="ECO:0000313" key="4">
    <source>
        <dbReference type="Proteomes" id="UP000526734"/>
    </source>
</evidence>
<dbReference type="GO" id="GO:0008610">
    <property type="term" value="P:lipid biosynthetic process"/>
    <property type="evidence" value="ECO:0007669"/>
    <property type="project" value="TreeGrafter"/>
</dbReference>
<dbReference type="EMBL" id="JACGZW010000008">
    <property type="protein sequence ID" value="MBB1156132.1"/>
    <property type="molecule type" value="Genomic_DNA"/>
</dbReference>
<dbReference type="SUPFAM" id="SSF53474">
    <property type="entry name" value="alpha/beta-Hydrolases"/>
    <property type="match status" value="1"/>
</dbReference>
<dbReference type="PANTHER" id="PTHR11487">
    <property type="entry name" value="THIOESTERASE"/>
    <property type="match status" value="1"/>
</dbReference>
<comment type="caution">
    <text evidence="3">The sequence shown here is derived from an EMBL/GenBank/DDBJ whole genome shotgun (WGS) entry which is preliminary data.</text>
</comment>